<dbReference type="Gene3D" id="2.70.20.10">
    <property type="entry name" value="Topoisomerase I, domain 3"/>
    <property type="match status" value="1"/>
</dbReference>
<dbReference type="GO" id="GO:0003917">
    <property type="term" value="F:DNA topoisomerase type I (single strand cut, ATP-independent) activity"/>
    <property type="evidence" value="ECO:0007669"/>
    <property type="project" value="InterPro"/>
</dbReference>
<evidence type="ECO:0000256" key="2">
    <source>
        <dbReference type="SAM" id="MobiDB-lite"/>
    </source>
</evidence>
<gene>
    <name evidence="4" type="ORF">Sradi_6559400</name>
</gene>
<feature type="compositionally biased region" description="Basic residues" evidence="2">
    <location>
        <begin position="46"/>
        <end position="60"/>
    </location>
</feature>
<evidence type="ECO:0000313" key="4">
    <source>
        <dbReference type="EMBL" id="KAL0298996.1"/>
    </source>
</evidence>
<sequence length="409" mass="44976">MEELENRSSEGKAAGAGDVSLSSLNGKNLEDNENSLVSRSTQTKEGKKKVKQQSGSKKKQNQTSISSAPTEASDIPNSSGKLSLGKESKNNRSKKSPASLEINSSSSTLTEVVDSNISTKSVQKKTTRSSNKKGKSDTKARSPLKSNDEDTVKSDGKVSPEQNSQLVNKTKSQGQKSWPQFTPTSKSVVVVEDLAARSGSVRPDDDFSMVWEVPSAAWSHLKSIKVALSGRGYCLAHLEMLKQQDALREDVTVARVVFNQITESSIKSALQAPREIDADLVHAYLARRALDYLIGFNVSPLLWRKLPGCQSAGRVQSAALALICDREKEIDEFKAQEYWKLMCCSRRKIRIQPTNFLSSHLTHFDSKRLHQLSISSDVEAKDIEKINLSKFQVIGSKLANLGEILPRLI</sequence>
<dbReference type="InterPro" id="IPR013825">
    <property type="entry name" value="Topo_IA_cen_sub2"/>
</dbReference>
<feature type="compositionally biased region" description="Basic residues" evidence="2">
    <location>
        <begin position="122"/>
        <end position="133"/>
    </location>
</feature>
<feature type="region of interest" description="Disordered" evidence="2">
    <location>
        <begin position="1"/>
        <end position="181"/>
    </location>
</feature>
<dbReference type="SMART" id="SM00436">
    <property type="entry name" value="TOP1Bc"/>
    <property type="match status" value="1"/>
</dbReference>
<organism evidence="4">
    <name type="scientific">Sesamum radiatum</name>
    <name type="common">Black benniseed</name>
    <dbReference type="NCBI Taxonomy" id="300843"/>
    <lineage>
        <taxon>Eukaryota</taxon>
        <taxon>Viridiplantae</taxon>
        <taxon>Streptophyta</taxon>
        <taxon>Embryophyta</taxon>
        <taxon>Tracheophyta</taxon>
        <taxon>Spermatophyta</taxon>
        <taxon>Magnoliopsida</taxon>
        <taxon>eudicotyledons</taxon>
        <taxon>Gunneridae</taxon>
        <taxon>Pentapetalae</taxon>
        <taxon>asterids</taxon>
        <taxon>lamiids</taxon>
        <taxon>Lamiales</taxon>
        <taxon>Pedaliaceae</taxon>
        <taxon>Sesamum</taxon>
    </lineage>
</organism>
<reference evidence="4" key="2">
    <citation type="journal article" date="2024" name="Plant">
        <title>Genomic evolution and insights into agronomic trait innovations of Sesamum species.</title>
        <authorList>
            <person name="Miao H."/>
            <person name="Wang L."/>
            <person name="Qu L."/>
            <person name="Liu H."/>
            <person name="Sun Y."/>
            <person name="Le M."/>
            <person name="Wang Q."/>
            <person name="Wei S."/>
            <person name="Zheng Y."/>
            <person name="Lin W."/>
            <person name="Duan Y."/>
            <person name="Cao H."/>
            <person name="Xiong S."/>
            <person name="Wang X."/>
            <person name="Wei L."/>
            <person name="Li C."/>
            <person name="Ma Q."/>
            <person name="Ju M."/>
            <person name="Zhao R."/>
            <person name="Li G."/>
            <person name="Mu C."/>
            <person name="Tian Q."/>
            <person name="Mei H."/>
            <person name="Zhang T."/>
            <person name="Gao T."/>
            <person name="Zhang H."/>
        </authorList>
    </citation>
    <scope>NUCLEOTIDE SEQUENCE</scope>
    <source>
        <strain evidence="4">G02</strain>
    </source>
</reference>
<dbReference type="PROSITE" id="PS52039">
    <property type="entry name" value="TOPO_IA_2"/>
    <property type="match status" value="1"/>
</dbReference>
<dbReference type="Gene3D" id="1.10.460.10">
    <property type="entry name" value="Topoisomerase I, domain 2"/>
    <property type="match status" value="1"/>
</dbReference>
<dbReference type="Gene3D" id="3.40.50.140">
    <property type="match status" value="1"/>
</dbReference>
<feature type="compositionally biased region" description="Polar residues" evidence="2">
    <location>
        <begin position="160"/>
        <end position="181"/>
    </location>
</feature>
<keyword evidence="1" id="KW-0413">Isomerase</keyword>
<evidence type="ECO:0000259" key="3">
    <source>
        <dbReference type="PROSITE" id="PS52039"/>
    </source>
</evidence>
<protein>
    <submittedName>
        <fullName evidence="4">DNA topoisomerase 1</fullName>
    </submittedName>
</protein>
<dbReference type="GO" id="GO:0003677">
    <property type="term" value="F:DNA binding"/>
    <property type="evidence" value="ECO:0007669"/>
    <property type="project" value="InterPro"/>
</dbReference>
<dbReference type="Pfam" id="PF01131">
    <property type="entry name" value="Topoisom_bac"/>
    <property type="match status" value="1"/>
</dbReference>
<dbReference type="InterPro" id="IPR023405">
    <property type="entry name" value="Topo_IA_core_domain"/>
</dbReference>
<feature type="compositionally biased region" description="Basic and acidic residues" evidence="2">
    <location>
        <begin position="1"/>
        <end position="10"/>
    </location>
</feature>
<dbReference type="InterPro" id="IPR003601">
    <property type="entry name" value="Topo_IA_2"/>
</dbReference>
<feature type="domain" description="Topo IA-type catalytic" evidence="3">
    <location>
        <begin position="277"/>
        <end position="409"/>
    </location>
</feature>
<feature type="compositionally biased region" description="Polar residues" evidence="2">
    <location>
        <begin position="101"/>
        <end position="121"/>
    </location>
</feature>
<name>A0AAW2JWN1_SESRA</name>
<dbReference type="PANTHER" id="PTHR42785">
    <property type="entry name" value="DNA TOPOISOMERASE, TYPE IA, CORE"/>
    <property type="match status" value="1"/>
</dbReference>
<dbReference type="PANTHER" id="PTHR42785:SF1">
    <property type="entry name" value="DNA TOPOISOMERASE"/>
    <property type="match status" value="1"/>
</dbReference>
<dbReference type="InterPro" id="IPR013497">
    <property type="entry name" value="Topo_IA_cen"/>
</dbReference>
<dbReference type="GO" id="GO:0006265">
    <property type="term" value="P:DNA topological change"/>
    <property type="evidence" value="ECO:0007669"/>
    <property type="project" value="InterPro"/>
</dbReference>
<accession>A0AAW2JWN1</accession>
<reference evidence="4" key="1">
    <citation type="submission" date="2020-06" db="EMBL/GenBank/DDBJ databases">
        <authorList>
            <person name="Li T."/>
            <person name="Hu X."/>
            <person name="Zhang T."/>
            <person name="Song X."/>
            <person name="Zhang H."/>
            <person name="Dai N."/>
            <person name="Sheng W."/>
            <person name="Hou X."/>
            <person name="Wei L."/>
        </authorList>
    </citation>
    <scope>NUCLEOTIDE SEQUENCE</scope>
    <source>
        <strain evidence="4">G02</strain>
        <tissue evidence="4">Leaf</tissue>
    </source>
</reference>
<dbReference type="SUPFAM" id="SSF56712">
    <property type="entry name" value="Prokaryotic type I DNA topoisomerase"/>
    <property type="match status" value="1"/>
</dbReference>
<dbReference type="AlphaFoldDB" id="A0AAW2JWN1"/>
<dbReference type="EMBL" id="JACGWJ010000031">
    <property type="protein sequence ID" value="KAL0298996.1"/>
    <property type="molecule type" value="Genomic_DNA"/>
</dbReference>
<dbReference type="InterPro" id="IPR000380">
    <property type="entry name" value="Topo_IA"/>
</dbReference>
<proteinExistence type="predicted"/>
<feature type="compositionally biased region" description="Basic and acidic residues" evidence="2">
    <location>
        <begin position="134"/>
        <end position="158"/>
    </location>
</feature>
<dbReference type="InterPro" id="IPR013824">
    <property type="entry name" value="Topo_IA_cen_sub1"/>
</dbReference>
<evidence type="ECO:0000256" key="1">
    <source>
        <dbReference type="ARBA" id="ARBA00023235"/>
    </source>
</evidence>
<comment type="caution">
    <text evidence="4">The sequence shown here is derived from an EMBL/GenBank/DDBJ whole genome shotgun (WGS) entry which is preliminary data.</text>
</comment>